<feature type="domain" description="SGNH hydrolase-type esterase" evidence="2">
    <location>
        <begin position="49"/>
        <end position="203"/>
    </location>
</feature>
<dbReference type="GO" id="GO:0016788">
    <property type="term" value="F:hydrolase activity, acting on ester bonds"/>
    <property type="evidence" value="ECO:0007669"/>
    <property type="project" value="UniProtKB-ARBA"/>
</dbReference>
<reference evidence="4" key="1">
    <citation type="journal article" date="2017" name="Genome Announc.">
        <title>Draft Genome Sequence of Terrimicrobium sacchariphilum NM-5T, a Facultative Anaerobic Soil Bacterium of the Class Spartobacteria.</title>
        <authorList>
            <person name="Qiu Y.L."/>
            <person name="Tourlousse D.M."/>
            <person name="Matsuura N."/>
            <person name="Ohashi A."/>
            <person name="Sekiguchi Y."/>
        </authorList>
    </citation>
    <scope>NUCLEOTIDE SEQUENCE [LARGE SCALE GENOMIC DNA]</scope>
    <source>
        <strain evidence="4">NM-5</strain>
    </source>
</reference>
<dbReference type="PANTHER" id="PTHR34407">
    <property type="entry name" value="EXPRESSED PROTEIN"/>
    <property type="match status" value="1"/>
</dbReference>
<evidence type="ECO:0000256" key="1">
    <source>
        <dbReference type="SAM" id="SignalP"/>
    </source>
</evidence>
<organism evidence="3 4">
    <name type="scientific">Terrimicrobium sacchariphilum</name>
    <dbReference type="NCBI Taxonomy" id="690879"/>
    <lineage>
        <taxon>Bacteria</taxon>
        <taxon>Pseudomonadati</taxon>
        <taxon>Verrucomicrobiota</taxon>
        <taxon>Terrimicrobiia</taxon>
        <taxon>Terrimicrobiales</taxon>
        <taxon>Terrimicrobiaceae</taxon>
        <taxon>Terrimicrobium</taxon>
    </lineage>
</organism>
<evidence type="ECO:0000313" key="4">
    <source>
        <dbReference type="Proteomes" id="UP000076023"/>
    </source>
</evidence>
<feature type="chain" id="PRO_5007524971" evidence="1">
    <location>
        <begin position="22"/>
        <end position="537"/>
    </location>
</feature>
<dbReference type="AlphaFoldDB" id="A0A146GGC8"/>
<dbReference type="PANTHER" id="PTHR34407:SF1">
    <property type="entry name" value="SGNH HYDROLASE-TYPE ESTERASE DOMAIN-CONTAINING PROTEIN"/>
    <property type="match status" value="1"/>
</dbReference>
<protein>
    <submittedName>
        <fullName evidence="3">LysophospholiPASe L1</fullName>
    </submittedName>
</protein>
<dbReference type="SUPFAM" id="SSF52266">
    <property type="entry name" value="SGNH hydrolase"/>
    <property type="match status" value="1"/>
</dbReference>
<evidence type="ECO:0000259" key="2">
    <source>
        <dbReference type="Pfam" id="PF13472"/>
    </source>
</evidence>
<dbReference type="Proteomes" id="UP000076023">
    <property type="component" value="Unassembled WGS sequence"/>
</dbReference>
<dbReference type="InParanoid" id="A0A146GGC8"/>
<comment type="caution">
    <text evidence="3">The sequence shown here is derived from an EMBL/GenBank/DDBJ whole genome shotgun (WGS) entry which is preliminary data.</text>
</comment>
<dbReference type="Pfam" id="PF13472">
    <property type="entry name" value="Lipase_GDSL_2"/>
    <property type="match status" value="1"/>
</dbReference>
<sequence length="537" mass="57960">MRLKHWLLMGLLPLALSIAMADANPPGIGADISSVFARAKRGEPLRYVALGGSITQAGAGWIGPWLRQQFPQSDITSINSGMAGTGSALGIFRVERDVISHQPDLVAIEYCVNDGYLNDEDAIRYMESLIVRLKQLPKPPAILIIEAADKNTVNLQRHRKVAQHYGLLEVDLQKSVNEALAAKGRGWDDFFSDAVHPNATGHAFYARVIEQALEPLLAASPGAVPPLPQPISSKPLLLDGTMSALAFRVDDEGWHYEPSPPQAARFFRGVLTSELPGVHLPVSFRGTCVGLLYAMNKDQGVFFASLNGGLPKVIKTNSRDGYASTILSSDLSPGEHRLDVVLPVASEPRMRYNGPVRLGYLLLAGTAPQAETTKPDDGPFHPEILASLKFIPVPASDWGWTGPFRAETGAFDARSMISASFPPESAEPGEIEWREIPSQDDLWVDLGKLLGTEPPATVFAKTQLEVAKEGKVLLSLSVDYFAKVWVNGRLAETIAGPHGDVILIPATLRAGTNDILLKLGSGSSGFGFSLAWSRLAE</sequence>
<evidence type="ECO:0000313" key="3">
    <source>
        <dbReference type="EMBL" id="GAT35476.1"/>
    </source>
</evidence>
<dbReference type="EMBL" id="BDCO01000003">
    <property type="protein sequence ID" value="GAT35476.1"/>
    <property type="molecule type" value="Genomic_DNA"/>
</dbReference>
<keyword evidence="4" id="KW-1185">Reference proteome</keyword>
<dbReference type="STRING" id="690879.TSACC_3542"/>
<dbReference type="Gene3D" id="3.40.50.1110">
    <property type="entry name" value="SGNH hydrolase"/>
    <property type="match status" value="1"/>
</dbReference>
<dbReference type="InterPro" id="IPR013830">
    <property type="entry name" value="SGNH_hydro"/>
</dbReference>
<proteinExistence type="predicted"/>
<feature type="signal peptide" evidence="1">
    <location>
        <begin position="1"/>
        <end position="21"/>
    </location>
</feature>
<dbReference type="InterPro" id="IPR036514">
    <property type="entry name" value="SGNH_hydro_sf"/>
</dbReference>
<keyword evidence="1" id="KW-0732">Signal</keyword>
<name>A0A146GGC8_TERSA</name>
<gene>
    <name evidence="3" type="ORF">TSACC_3542</name>
</gene>
<accession>A0A146GGC8</accession>